<proteinExistence type="predicted"/>
<accession>W4GQ05</accession>
<sequence length="320" mass="34085">MASTQVRAHIALERNSVVGPSFLTCPLDVGVDEVVYPRGGHGKRLVRKGGPSGTSVAATQIRPRVQHKSDFSNVGDVADCPLGRIAQRAQKNHVPGRPRLPQATVASADKLARVGLQPNHVAVFKGTDCGRRGAGEVGGAGVKRFLRKVAKAPGALVVPRVTKLGQNVTPTHHLGQWLSSGRDGGFAAFGGHIAFPSVVGPTLDIAVCIKRHGRVRPRPQRRVRILQTLPHRNERVFSEVAPVLGAVVVASVPVRLLMHSATHQRIGGVRCTVDRGLAVAIVVASVVIKRPTLHFSVGRQRERNRVARNALPVGGSGRVK</sequence>
<reference evidence="1" key="1">
    <citation type="submission" date="2013-12" db="EMBL/GenBank/DDBJ databases">
        <title>The Genome Sequence of Aphanomyces astaci APO3.</title>
        <authorList>
            <consortium name="The Broad Institute Genomics Platform"/>
            <person name="Russ C."/>
            <person name="Tyler B."/>
            <person name="van West P."/>
            <person name="Dieguez-Uribeondo J."/>
            <person name="Young S.K."/>
            <person name="Zeng Q."/>
            <person name="Gargeya S."/>
            <person name="Fitzgerald M."/>
            <person name="Abouelleil A."/>
            <person name="Alvarado L."/>
            <person name="Chapman S.B."/>
            <person name="Gainer-Dewar J."/>
            <person name="Goldberg J."/>
            <person name="Griggs A."/>
            <person name="Gujja S."/>
            <person name="Hansen M."/>
            <person name="Howarth C."/>
            <person name="Imamovic A."/>
            <person name="Ireland A."/>
            <person name="Larimer J."/>
            <person name="McCowan C."/>
            <person name="Murphy C."/>
            <person name="Pearson M."/>
            <person name="Poon T.W."/>
            <person name="Priest M."/>
            <person name="Roberts A."/>
            <person name="Saif S."/>
            <person name="Shea T."/>
            <person name="Sykes S."/>
            <person name="Wortman J."/>
            <person name="Nusbaum C."/>
            <person name="Birren B."/>
        </authorList>
    </citation>
    <scope>NUCLEOTIDE SEQUENCE [LARGE SCALE GENOMIC DNA]</scope>
    <source>
        <strain evidence="1">APO3</strain>
    </source>
</reference>
<dbReference type="EMBL" id="KI913124">
    <property type="protein sequence ID" value="ETV81069.1"/>
    <property type="molecule type" value="Genomic_DNA"/>
</dbReference>
<protein>
    <submittedName>
        <fullName evidence="1">Uncharacterized protein</fullName>
    </submittedName>
</protein>
<name>W4GQ05_APHAT</name>
<gene>
    <name evidence="1" type="ORF">H257_05688</name>
</gene>
<evidence type="ECO:0000313" key="1">
    <source>
        <dbReference type="EMBL" id="ETV81069.1"/>
    </source>
</evidence>
<dbReference type="RefSeq" id="XP_009828927.1">
    <property type="nucleotide sequence ID" value="XM_009830625.1"/>
</dbReference>
<dbReference type="AlphaFoldDB" id="W4GQ05"/>
<dbReference type="GeneID" id="20807684"/>
<organism evidence="1">
    <name type="scientific">Aphanomyces astaci</name>
    <name type="common">Crayfish plague agent</name>
    <dbReference type="NCBI Taxonomy" id="112090"/>
    <lineage>
        <taxon>Eukaryota</taxon>
        <taxon>Sar</taxon>
        <taxon>Stramenopiles</taxon>
        <taxon>Oomycota</taxon>
        <taxon>Saprolegniomycetes</taxon>
        <taxon>Saprolegniales</taxon>
        <taxon>Verrucalvaceae</taxon>
        <taxon>Aphanomyces</taxon>
    </lineage>
</organism>
<dbReference type="VEuPathDB" id="FungiDB:H257_05688"/>